<organism evidence="18 19">
    <name type="scientific">Aphanomyces stellatus</name>
    <dbReference type="NCBI Taxonomy" id="120398"/>
    <lineage>
        <taxon>Eukaryota</taxon>
        <taxon>Sar</taxon>
        <taxon>Stramenopiles</taxon>
        <taxon>Oomycota</taxon>
        <taxon>Saprolegniomycetes</taxon>
        <taxon>Saprolegniales</taxon>
        <taxon>Verrucalvaceae</taxon>
        <taxon>Aphanomyces</taxon>
    </lineage>
</organism>
<evidence type="ECO:0000313" key="18">
    <source>
        <dbReference type="EMBL" id="VFT97451.1"/>
    </source>
</evidence>
<keyword evidence="11" id="KW-0472">Membrane</keyword>
<keyword evidence="6" id="KW-0285">Flavoprotein</keyword>
<evidence type="ECO:0000256" key="8">
    <source>
        <dbReference type="ARBA" id="ARBA00022827"/>
    </source>
</evidence>
<comment type="similarity">
    <text evidence="4 12">Belongs to the GMC oxidoreductase family.</text>
</comment>
<reference evidence="18 19" key="1">
    <citation type="submission" date="2019-03" db="EMBL/GenBank/DDBJ databases">
        <authorList>
            <person name="Gaulin E."/>
            <person name="Dumas B."/>
        </authorList>
    </citation>
    <scope>NUCLEOTIDE SEQUENCE [LARGE SCALE GENOMIC DNA]</scope>
    <source>
        <strain evidence="18">CBS 568.67</strain>
    </source>
</reference>
<evidence type="ECO:0000259" key="16">
    <source>
        <dbReference type="Pfam" id="PF05199"/>
    </source>
</evidence>
<dbReference type="OrthoDB" id="269227at2759"/>
<feature type="domain" description="Glucose-methanol-choline oxidoreductase C-terminal" evidence="16">
    <location>
        <begin position="562"/>
        <end position="708"/>
    </location>
</feature>
<keyword evidence="10 12" id="KW-0560">Oxidoreductase</keyword>
<evidence type="ECO:0000256" key="11">
    <source>
        <dbReference type="ARBA" id="ARBA00023136"/>
    </source>
</evidence>
<dbReference type="EMBL" id="CAADRA010006932">
    <property type="protein sequence ID" value="VFT97451.1"/>
    <property type="molecule type" value="Genomic_DNA"/>
</dbReference>
<keyword evidence="19" id="KW-1185">Reference proteome</keyword>
<name>A0A485LGG8_9STRA</name>
<reference evidence="17" key="2">
    <citation type="submission" date="2019-06" db="EMBL/GenBank/DDBJ databases">
        <title>Genomics analysis of Aphanomyces spp. identifies a new class of oomycete effector associated with host adaptation.</title>
        <authorList>
            <person name="Gaulin E."/>
        </authorList>
    </citation>
    <scope>NUCLEOTIDE SEQUENCE</scope>
    <source>
        <strain evidence="17">CBS 578.67</strain>
    </source>
</reference>
<dbReference type="GO" id="GO:0046577">
    <property type="term" value="F:long-chain-alcohol oxidase activity"/>
    <property type="evidence" value="ECO:0007669"/>
    <property type="project" value="UniProtKB-EC"/>
</dbReference>
<comment type="subcellular location">
    <subcellularLocation>
        <location evidence="3">Membrane</location>
    </subcellularLocation>
</comment>
<dbReference type="EMBL" id="VJMH01006906">
    <property type="protein sequence ID" value="KAF0687500.1"/>
    <property type="molecule type" value="Genomic_DNA"/>
</dbReference>
<dbReference type="Gene3D" id="3.50.50.60">
    <property type="entry name" value="FAD/NAD(P)-binding domain"/>
    <property type="match status" value="2"/>
</dbReference>
<dbReference type="SUPFAM" id="SSF51905">
    <property type="entry name" value="FAD/NAD(P)-binding domain"/>
    <property type="match status" value="1"/>
</dbReference>
<evidence type="ECO:0000256" key="3">
    <source>
        <dbReference type="ARBA" id="ARBA00004370"/>
    </source>
</evidence>
<evidence type="ECO:0000256" key="9">
    <source>
        <dbReference type="ARBA" id="ARBA00022989"/>
    </source>
</evidence>
<protein>
    <recommendedName>
        <fullName evidence="5 12">Long-chain-alcohol oxidase</fullName>
        <ecNumber evidence="5 12">1.1.3.20</ecNumber>
    </recommendedName>
</protein>
<dbReference type="InterPro" id="IPR036188">
    <property type="entry name" value="FAD/NAD-bd_sf"/>
</dbReference>
<dbReference type="PANTHER" id="PTHR46056">
    <property type="entry name" value="LONG-CHAIN-ALCOHOL OXIDASE"/>
    <property type="match status" value="1"/>
</dbReference>
<gene>
    <name evidence="18" type="primary">Aste57867_20772</name>
    <name evidence="17" type="ORF">As57867_020704</name>
    <name evidence="18" type="ORF">ASTE57867_20772</name>
</gene>
<evidence type="ECO:0000256" key="6">
    <source>
        <dbReference type="ARBA" id="ARBA00022630"/>
    </source>
</evidence>
<proteinExistence type="inferred from homology"/>
<evidence type="ECO:0000256" key="1">
    <source>
        <dbReference type="ARBA" id="ARBA00000920"/>
    </source>
</evidence>
<dbReference type="PANTHER" id="PTHR46056:SF12">
    <property type="entry name" value="LONG-CHAIN-ALCOHOL OXIDASE"/>
    <property type="match status" value="1"/>
</dbReference>
<evidence type="ECO:0000256" key="5">
    <source>
        <dbReference type="ARBA" id="ARBA00013125"/>
    </source>
</evidence>
<evidence type="ECO:0000259" key="15">
    <source>
        <dbReference type="Pfam" id="PF00890"/>
    </source>
</evidence>
<keyword evidence="9" id="KW-1133">Transmembrane helix</keyword>
<keyword evidence="8" id="KW-0274">FAD</keyword>
<evidence type="ECO:0000313" key="19">
    <source>
        <dbReference type="Proteomes" id="UP000332933"/>
    </source>
</evidence>
<evidence type="ECO:0000259" key="14">
    <source>
        <dbReference type="Pfam" id="PF00732"/>
    </source>
</evidence>
<accession>A0A485LGG8</accession>
<comment type="function">
    <text evidence="2">Long-chain fatty alcohol oxidase involved in the omega-oxidation pathway of lipid degradation.</text>
</comment>
<dbReference type="InterPro" id="IPR007867">
    <property type="entry name" value="GMC_OxRtase_C"/>
</dbReference>
<evidence type="ECO:0000256" key="10">
    <source>
        <dbReference type="ARBA" id="ARBA00023002"/>
    </source>
</evidence>
<feature type="domain" description="Glucose-methanol-choline oxidoreductase N-terminal" evidence="14">
    <location>
        <begin position="265"/>
        <end position="476"/>
    </location>
</feature>
<dbReference type="Pfam" id="PF05199">
    <property type="entry name" value="GMC_oxred_C"/>
    <property type="match status" value="1"/>
</dbReference>
<dbReference type="InterPro" id="IPR012400">
    <property type="entry name" value="Long_Oxdase"/>
</dbReference>
<dbReference type="Proteomes" id="UP000332933">
    <property type="component" value="Unassembled WGS sequence"/>
</dbReference>
<dbReference type="GO" id="GO:0050660">
    <property type="term" value="F:flavin adenine dinucleotide binding"/>
    <property type="evidence" value="ECO:0007669"/>
    <property type="project" value="InterPro"/>
</dbReference>
<dbReference type="InterPro" id="IPR003953">
    <property type="entry name" value="FAD-dep_OxRdtase_2_FAD-bd"/>
</dbReference>
<evidence type="ECO:0000256" key="12">
    <source>
        <dbReference type="PIRNR" id="PIRNR028937"/>
    </source>
</evidence>
<dbReference type="PIRSF" id="PIRSF028937">
    <property type="entry name" value="Lg_Ch_AO"/>
    <property type="match status" value="1"/>
</dbReference>
<evidence type="ECO:0000256" key="13">
    <source>
        <dbReference type="PIRSR" id="PIRSR028937-1"/>
    </source>
</evidence>
<dbReference type="AlphaFoldDB" id="A0A485LGG8"/>
<evidence type="ECO:0000313" key="17">
    <source>
        <dbReference type="EMBL" id="KAF0687500.1"/>
    </source>
</evidence>
<evidence type="ECO:0000256" key="2">
    <source>
        <dbReference type="ARBA" id="ARBA00003842"/>
    </source>
</evidence>
<keyword evidence="7" id="KW-0812">Transmembrane</keyword>
<evidence type="ECO:0000256" key="7">
    <source>
        <dbReference type="ARBA" id="ARBA00022692"/>
    </source>
</evidence>
<dbReference type="Pfam" id="PF00732">
    <property type="entry name" value="GMC_oxred_N"/>
    <property type="match status" value="1"/>
</dbReference>
<feature type="domain" description="FAD-dependent oxidoreductase 2 FAD-binding" evidence="15">
    <location>
        <begin position="217"/>
        <end position="249"/>
    </location>
</feature>
<dbReference type="GO" id="GO:0016020">
    <property type="term" value="C:membrane"/>
    <property type="evidence" value="ECO:0007669"/>
    <property type="project" value="UniProtKB-SubCell"/>
</dbReference>
<dbReference type="InterPro" id="IPR000172">
    <property type="entry name" value="GMC_OxRdtase_N"/>
</dbReference>
<dbReference type="EC" id="1.1.3.20" evidence="5 12"/>
<feature type="active site" description="Proton acceptor" evidence="13">
    <location>
        <position position="656"/>
    </location>
</feature>
<sequence length="745" mass="80003">MTLTNQQKTTLAAIAQAICGPLPPDVAATIVSHHVHELTQHNPTTANDSTSLASAMTRLTQVNPTDLGVVESMAVFLAALPADKWGEFQTVLGLLATGWGTKLVTGSARAVPFDQLTTAEAEAALQALMLSRFAVVRSLYRAFKTIVSICVFGKHDTKAGALSPVYAALGYAGEPQEKARPPRASYWQPTFEKYVPKRVQAMAEAAAPGQPIELDTDVVVIGSGAGGGVVAAQLAQAGHRVLVLEKANYSHPADADYKELEGIWRLFEASGMVASEDGSMSIFAGSAFGGGTYVNWSASLRPPPHVYNEWANEYKLPYFGTHAYQEAIDAVCQRSGVSAAYLKHNGPNQIFVNGCKQLGLPIEDVPQNTAGHQHSCGLCTLGCPYGEKQGSHVTWLRDAANAGAKFVDGCHVERVTYDEAKHATGVIGTLLNGKVQLVVKAKTVVSSCGSINTPALLLRSGLKNRNIGRNLRLHPVTTVNAYFPKQEHEIKSWTGSIMTAMSPVVQNIHGNGYGAILEVPTSALSVGVGTLPWRSNQDFHRLLMQYPRMSSTIALARDCDSVGQVKVDAQGRARIHYQLGPKDATSLTEGMIHLAKILLSQGAVEVNTTQHAMPPLQLHSPDDLANPIDCETTQQWLAKLKSLGTEQNSLSLFSAHQMGSCRMGATPAMGAVNPDGESWEVQGLYVADASLFPTASGVNPMVTTFSIAYSVAQFLKANLDEEHRTGRKPNRYPVSWLQHVHARFA</sequence>
<comment type="catalytic activity">
    <reaction evidence="1 12">
        <text>a long-chain primary fatty alcohol + O2 = a long-chain fatty aldehyde + H2O2</text>
        <dbReference type="Rhea" id="RHEA:22756"/>
        <dbReference type="ChEBI" id="CHEBI:15379"/>
        <dbReference type="ChEBI" id="CHEBI:16240"/>
        <dbReference type="ChEBI" id="CHEBI:17176"/>
        <dbReference type="ChEBI" id="CHEBI:77396"/>
        <dbReference type="EC" id="1.1.3.20"/>
    </reaction>
</comment>
<evidence type="ECO:0000256" key="4">
    <source>
        <dbReference type="ARBA" id="ARBA00010790"/>
    </source>
</evidence>
<dbReference type="Pfam" id="PF00890">
    <property type="entry name" value="FAD_binding_2"/>
    <property type="match status" value="1"/>
</dbReference>